<accession>D4D3F1</accession>
<dbReference type="GeneID" id="9579380"/>
<dbReference type="HOGENOM" id="CLU_3242461_0_0_1"/>
<dbReference type="EMBL" id="ACYE01000083">
    <property type="protein sequence ID" value="EFE43649.1"/>
    <property type="molecule type" value="Genomic_DNA"/>
</dbReference>
<organism evidence="1 2">
    <name type="scientific">Trichophyton verrucosum (strain HKI 0517)</name>
    <dbReference type="NCBI Taxonomy" id="663202"/>
    <lineage>
        <taxon>Eukaryota</taxon>
        <taxon>Fungi</taxon>
        <taxon>Dikarya</taxon>
        <taxon>Ascomycota</taxon>
        <taxon>Pezizomycotina</taxon>
        <taxon>Eurotiomycetes</taxon>
        <taxon>Eurotiomycetidae</taxon>
        <taxon>Onygenales</taxon>
        <taxon>Arthrodermataceae</taxon>
        <taxon>Trichophyton</taxon>
    </lineage>
</organism>
<dbReference type="AlphaFoldDB" id="D4D3F1"/>
<comment type="caution">
    <text evidence="1">The sequence shown here is derived from an EMBL/GenBank/DDBJ whole genome shotgun (WGS) entry which is preliminary data.</text>
</comment>
<keyword evidence="2" id="KW-1185">Reference proteome</keyword>
<dbReference type="RefSeq" id="XP_003024260.1">
    <property type="nucleotide sequence ID" value="XM_003024214.1"/>
</dbReference>
<protein>
    <submittedName>
        <fullName evidence="1">Uncharacterized protein</fullName>
    </submittedName>
</protein>
<name>D4D3F1_TRIVH</name>
<evidence type="ECO:0000313" key="1">
    <source>
        <dbReference type="EMBL" id="EFE43649.1"/>
    </source>
</evidence>
<gene>
    <name evidence="1" type="ORF">TRV_01611</name>
</gene>
<sequence length="43" mass="5099">MTLRPFSFILSLCKSLLRRDGRSGAEKKKKKKKHKNKRAFFAF</sequence>
<reference evidence="2" key="1">
    <citation type="journal article" date="2011" name="Genome Biol.">
        <title>Comparative and functional genomics provide insights into the pathogenicity of dermatophytic fungi.</title>
        <authorList>
            <person name="Burmester A."/>
            <person name="Shelest E."/>
            <person name="Gloeckner G."/>
            <person name="Heddergott C."/>
            <person name="Schindler S."/>
            <person name="Staib P."/>
            <person name="Heidel A."/>
            <person name="Felder M."/>
            <person name="Petzold A."/>
            <person name="Szafranski K."/>
            <person name="Feuermann M."/>
            <person name="Pedruzzi I."/>
            <person name="Priebe S."/>
            <person name="Groth M."/>
            <person name="Winkler R."/>
            <person name="Li W."/>
            <person name="Kniemeyer O."/>
            <person name="Schroeckh V."/>
            <person name="Hertweck C."/>
            <person name="Hube B."/>
            <person name="White T.C."/>
            <person name="Platzer M."/>
            <person name="Guthke R."/>
            <person name="Heitman J."/>
            <person name="Woestemeyer J."/>
            <person name="Zipfel P.F."/>
            <person name="Monod M."/>
            <person name="Brakhage A.A."/>
        </authorList>
    </citation>
    <scope>NUCLEOTIDE SEQUENCE [LARGE SCALE GENOMIC DNA]</scope>
    <source>
        <strain evidence="2">HKI 0517</strain>
    </source>
</reference>
<dbReference type="Proteomes" id="UP000008383">
    <property type="component" value="Unassembled WGS sequence"/>
</dbReference>
<proteinExistence type="predicted"/>
<evidence type="ECO:0000313" key="2">
    <source>
        <dbReference type="Proteomes" id="UP000008383"/>
    </source>
</evidence>
<dbReference type="KEGG" id="tve:TRV_01611"/>